<reference evidence="1" key="1">
    <citation type="journal article" date="2014" name="Front. Microbiol.">
        <title>High frequency of phylogenetically diverse reductive dehalogenase-homologous genes in deep subseafloor sedimentary metagenomes.</title>
        <authorList>
            <person name="Kawai M."/>
            <person name="Futagami T."/>
            <person name="Toyoda A."/>
            <person name="Takaki Y."/>
            <person name="Nishi S."/>
            <person name="Hori S."/>
            <person name="Arai W."/>
            <person name="Tsubouchi T."/>
            <person name="Morono Y."/>
            <person name="Uchiyama I."/>
            <person name="Ito T."/>
            <person name="Fujiyama A."/>
            <person name="Inagaki F."/>
            <person name="Takami H."/>
        </authorList>
    </citation>
    <scope>NUCLEOTIDE SEQUENCE</scope>
    <source>
        <strain evidence="1">Expedition CK06-06</strain>
    </source>
</reference>
<comment type="caution">
    <text evidence="1">The sequence shown here is derived from an EMBL/GenBank/DDBJ whole genome shotgun (WGS) entry which is preliminary data.</text>
</comment>
<accession>X1VEF0</accession>
<name>X1VEF0_9ZZZZ</name>
<protein>
    <submittedName>
        <fullName evidence="1">Uncharacterized protein</fullName>
    </submittedName>
</protein>
<dbReference type="EMBL" id="BARW01026397">
    <property type="protein sequence ID" value="GAJ05000.1"/>
    <property type="molecule type" value="Genomic_DNA"/>
</dbReference>
<organism evidence="1">
    <name type="scientific">marine sediment metagenome</name>
    <dbReference type="NCBI Taxonomy" id="412755"/>
    <lineage>
        <taxon>unclassified sequences</taxon>
        <taxon>metagenomes</taxon>
        <taxon>ecological metagenomes</taxon>
    </lineage>
</organism>
<dbReference type="AlphaFoldDB" id="X1VEF0"/>
<proteinExistence type="predicted"/>
<evidence type="ECO:0000313" key="1">
    <source>
        <dbReference type="EMBL" id="GAJ05000.1"/>
    </source>
</evidence>
<sequence length="213" mass="24021">MAIEYEKYQPKSFDELYQSQKALFMPDMRRAQQQQYGWLQRQGQRMGRPHAQLFASQASEGFAPAIGKAGAAAATSAREMEQKDIQFGAGIDVKREQMAIQQQQWEQQLAEMVKSREQSGQLGLLPYTGFTPEMMELLGMDFSQRGLGDWRQFQRTLGQYNLPGQPLGQGGQPQSLTAQQQLQLSMFYPGASRAYKGQAASNWGWSPPGSTYY</sequence>
<gene>
    <name evidence="1" type="ORF">S12H4_43065</name>
</gene>